<dbReference type="PANTHER" id="PTHR30270:SF0">
    <property type="entry name" value="THIAMINE-MONOPHOSPHATE KINASE"/>
    <property type="match status" value="1"/>
</dbReference>
<dbReference type="InterPro" id="IPR016188">
    <property type="entry name" value="PurM-like_N"/>
</dbReference>
<organism evidence="2">
    <name type="scientific">marine metagenome</name>
    <dbReference type="NCBI Taxonomy" id="408172"/>
    <lineage>
        <taxon>unclassified sequences</taxon>
        <taxon>metagenomes</taxon>
        <taxon>ecological metagenomes</taxon>
    </lineage>
</organism>
<proteinExistence type="predicted"/>
<dbReference type="AlphaFoldDB" id="A0A382T356"/>
<dbReference type="GO" id="GO:0009030">
    <property type="term" value="F:thiamine-phosphate kinase activity"/>
    <property type="evidence" value="ECO:0007669"/>
    <property type="project" value="InterPro"/>
</dbReference>
<protein>
    <recommendedName>
        <fullName evidence="1">PurM-like N-terminal domain-containing protein</fullName>
    </recommendedName>
</protein>
<dbReference type="InterPro" id="IPR036921">
    <property type="entry name" value="PurM-like_N_sf"/>
</dbReference>
<feature type="non-terminal residue" evidence="2">
    <location>
        <position position="70"/>
    </location>
</feature>
<accession>A0A382T356</accession>
<reference evidence="2" key="1">
    <citation type="submission" date="2018-05" db="EMBL/GenBank/DDBJ databases">
        <authorList>
            <person name="Lanie J.A."/>
            <person name="Ng W.-L."/>
            <person name="Kazmierczak K.M."/>
            <person name="Andrzejewski T.M."/>
            <person name="Davidsen T.M."/>
            <person name="Wayne K.J."/>
            <person name="Tettelin H."/>
            <person name="Glass J.I."/>
            <person name="Rusch D."/>
            <person name="Podicherti R."/>
            <person name="Tsui H.-C.T."/>
            <person name="Winkler M.E."/>
        </authorList>
    </citation>
    <scope>NUCLEOTIDE SEQUENCE</scope>
</reference>
<dbReference type="Pfam" id="PF00586">
    <property type="entry name" value="AIRS"/>
    <property type="match status" value="1"/>
</dbReference>
<dbReference type="PANTHER" id="PTHR30270">
    <property type="entry name" value="THIAMINE-MONOPHOSPHATE KINASE"/>
    <property type="match status" value="1"/>
</dbReference>
<gene>
    <name evidence="2" type="ORF">METZ01_LOCUS368692</name>
</gene>
<dbReference type="InterPro" id="IPR006283">
    <property type="entry name" value="ThiL-like"/>
</dbReference>
<dbReference type="SUPFAM" id="SSF55326">
    <property type="entry name" value="PurM N-terminal domain-like"/>
    <property type="match status" value="1"/>
</dbReference>
<dbReference type="Gene3D" id="3.30.1330.10">
    <property type="entry name" value="PurM-like, N-terminal domain"/>
    <property type="match status" value="1"/>
</dbReference>
<sequence length="70" mass="7328">MGLKDDGALISVEFGYQIVVTCDVIVCGVHFRSEDCPEDVAARGLRVNLSDLAAMGACPVGYLLSLAVPS</sequence>
<feature type="domain" description="PurM-like N-terminal" evidence="1">
    <location>
        <begin position="5"/>
        <end position="69"/>
    </location>
</feature>
<evidence type="ECO:0000259" key="1">
    <source>
        <dbReference type="Pfam" id="PF00586"/>
    </source>
</evidence>
<evidence type="ECO:0000313" key="2">
    <source>
        <dbReference type="EMBL" id="SVD15838.1"/>
    </source>
</evidence>
<name>A0A382T356_9ZZZZ</name>
<dbReference type="EMBL" id="UINC01133105">
    <property type="protein sequence ID" value="SVD15838.1"/>
    <property type="molecule type" value="Genomic_DNA"/>
</dbReference>
<dbReference type="GO" id="GO:0009228">
    <property type="term" value="P:thiamine biosynthetic process"/>
    <property type="evidence" value="ECO:0007669"/>
    <property type="project" value="InterPro"/>
</dbReference>